<dbReference type="Gene3D" id="1.10.287.130">
    <property type="match status" value="1"/>
</dbReference>
<keyword evidence="8" id="KW-0547">Nucleotide-binding</keyword>
<keyword evidence="10" id="KW-0067">ATP-binding</keyword>
<dbReference type="InterPro" id="IPR035965">
    <property type="entry name" value="PAS-like_dom_sf"/>
</dbReference>
<dbReference type="InterPro" id="IPR041328">
    <property type="entry name" value="HisK_sensor"/>
</dbReference>
<evidence type="ECO:0000256" key="6">
    <source>
        <dbReference type="ARBA" id="ARBA00022679"/>
    </source>
</evidence>
<organism evidence="17 18">
    <name type="scientific">Shimazuella alba</name>
    <dbReference type="NCBI Taxonomy" id="2690964"/>
    <lineage>
        <taxon>Bacteria</taxon>
        <taxon>Bacillati</taxon>
        <taxon>Bacillota</taxon>
        <taxon>Bacilli</taxon>
        <taxon>Bacillales</taxon>
        <taxon>Thermoactinomycetaceae</taxon>
        <taxon>Shimazuella</taxon>
    </lineage>
</organism>
<evidence type="ECO:0000256" key="5">
    <source>
        <dbReference type="ARBA" id="ARBA00022553"/>
    </source>
</evidence>
<dbReference type="RefSeq" id="WP_160799267.1">
    <property type="nucleotide sequence ID" value="NZ_WUUL01000001.1"/>
</dbReference>
<keyword evidence="6" id="KW-0808">Transferase</keyword>
<feature type="transmembrane region" description="Helical" evidence="14">
    <location>
        <begin position="176"/>
        <end position="195"/>
    </location>
</feature>
<keyword evidence="4" id="KW-1003">Cell membrane</keyword>
<keyword evidence="9" id="KW-0418">Kinase</keyword>
<dbReference type="GO" id="GO:0005886">
    <property type="term" value="C:plasma membrane"/>
    <property type="evidence" value="ECO:0007669"/>
    <property type="project" value="UniProtKB-SubCell"/>
</dbReference>
<keyword evidence="12" id="KW-0902">Two-component regulatory system</keyword>
<dbReference type="SMART" id="SM00387">
    <property type="entry name" value="HATPase_c"/>
    <property type="match status" value="1"/>
</dbReference>
<evidence type="ECO:0000256" key="3">
    <source>
        <dbReference type="ARBA" id="ARBA00012438"/>
    </source>
</evidence>
<dbReference type="InterPro" id="IPR003660">
    <property type="entry name" value="HAMP_dom"/>
</dbReference>
<dbReference type="CDD" id="cd00075">
    <property type="entry name" value="HATPase"/>
    <property type="match status" value="1"/>
</dbReference>
<dbReference type="PANTHER" id="PTHR42878:SF3">
    <property type="entry name" value="HISTIDINE PROTEIN KINASE SAES"/>
    <property type="match status" value="1"/>
</dbReference>
<dbReference type="Gene3D" id="3.30.565.10">
    <property type="entry name" value="Histidine kinase-like ATPase, C-terminal domain"/>
    <property type="match status" value="1"/>
</dbReference>
<keyword evidence="5" id="KW-0597">Phosphoprotein</keyword>
<gene>
    <name evidence="17" type="ORF">GSM42_00315</name>
</gene>
<dbReference type="InterPro" id="IPR036097">
    <property type="entry name" value="HisK_dim/P_sf"/>
</dbReference>
<keyword evidence="7 14" id="KW-0812">Transmembrane</keyword>
<dbReference type="AlphaFoldDB" id="A0A6I4VQH9"/>
<comment type="caution">
    <text evidence="17">The sequence shown here is derived from an EMBL/GenBank/DDBJ whole genome shotgun (WGS) entry which is preliminary data.</text>
</comment>
<dbReference type="PROSITE" id="PS50109">
    <property type="entry name" value="HIS_KIN"/>
    <property type="match status" value="1"/>
</dbReference>
<dbReference type="GO" id="GO:0000156">
    <property type="term" value="F:phosphorelay response regulator activity"/>
    <property type="evidence" value="ECO:0007669"/>
    <property type="project" value="TreeGrafter"/>
</dbReference>
<evidence type="ECO:0000256" key="8">
    <source>
        <dbReference type="ARBA" id="ARBA00022741"/>
    </source>
</evidence>
<dbReference type="GO" id="GO:0007234">
    <property type="term" value="P:osmosensory signaling via phosphorelay pathway"/>
    <property type="evidence" value="ECO:0007669"/>
    <property type="project" value="TreeGrafter"/>
</dbReference>
<evidence type="ECO:0000259" key="16">
    <source>
        <dbReference type="PROSITE" id="PS50885"/>
    </source>
</evidence>
<dbReference type="Gene3D" id="3.30.450.20">
    <property type="entry name" value="PAS domain"/>
    <property type="match status" value="1"/>
</dbReference>
<dbReference type="SUPFAM" id="SSF158472">
    <property type="entry name" value="HAMP domain-like"/>
    <property type="match status" value="1"/>
</dbReference>
<dbReference type="InterPro" id="IPR003661">
    <property type="entry name" value="HisK_dim/P_dom"/>
</dbReference>
<dbReference type="CDD" id="cd00082">
    <property type="entry name" value="HisKA"/>
    <property type="match status" value="1"/>
</dbReference>
<dbReference type="InterPro" id="IPR036890">
    <property type="entry name" value="HATPase_C_sf"/>
</dbReference>
<dbReference type="Gene3D" id="6.10.340.10">
    <property type="match status" value="1"/>
</dbReference>
<dbReference type="GO" id="GO:0000155">
    <property type="term" value="F:phosphorelay sensor kinase activity"/>
    <property type="evidence" value="ECO:0007669"/>
    <property type="project" value="InterPro"/>
</dbReference>
<proteinExistence type="predicted"/>
<dbReference type="Pfam" id="PF00672">
    <property type="entry name" value="HAMP"/>
    <property type="match status" value="1"/>
</dbReference>
<dbReference type="InterPro" id="IPR004358">
    <property type="entry name" value="Sig_transdc_His_kin-like_C"/>
</dbReference>
<evidence type="ECO:0000256" key="11">
    <source>
        <dbReference type="ARBA" id="ARBA00022989"/>
    </source>
</evidence>
<evidence type="ECO:0000256" key="13">
    <source>
        <dbReference type="ARBA" id="ARBA00023136"/>
    </source>
</evidence>
<dbReference type="EC" id="2.7.13.3" evidence="3"/>
<dbReference type="Pfam" id="PF18698">
    <property type="entry name" value="HisK_sensor"/>
    <property type="match status" value="1"/>
</dbReference>
<dbReference type="SUPFAM" id="SSF55785">
    <property type="entry name" value="PYP-like sensor domain (PAS domain)"/>
    <property type="match status" value="1"/>
</dbReference>
<evidence type="ECO:0000256" key="7">
    <source>
        <dbReference type="ARBA" id="ARBA00022692"/>
    </source>
</evidence>
<evidence type="ECO:0000256" key="12">
    <source>
        <dbReference type="ARBA" id="ARBA00023012"/>
    </source>
</evidence>
<feature type="domain" description="HAMP" evidence="16">
    <location>
        <begin position="197"/>
        <end position="251"/>
    </location>
</feature>
<dbReference type="SUPFAM" id="SSF55874">
    <property type="entry name" value="ATPase domain of HSP90 chaperone/DNA topoisomerase II/histidine kinase"/>
    <property type="match status" value="1"/>
</dbReference>
<dbReference type="FunFam" id="3.30.565.10:FF:000006">
    <property type="entry name" value="Sensor histidine kinase WalK"/>
    <property type="match status" value="1"/>
</dbReference>
<accession>A0A6I4VQH9</accession>
<comment type="subcellular location">
    <subcellularLocation>
        <location evidence="2">Cell membrane</location>
        <topology evidence="2">Multi-pass membrane protein</topology>
    </subcellularLocation>
</comment>
<feature type="domain" description="Histidine kinase" evidence="15">
    <location>
        <begin position="370"/>
        <end position="589"/>
    </location>
</feature>
<evidence type="ECO:0000313" key="17">
    <source>
        <dbReference type="EMBL" id="MXQ52216.1"/>
    </source>
</evidence>
<evidence type="ECO:0000256" key="10">
    <source>
        <dbReference type="ARBA" id="ARBA00022840"/>
    </source>
</evidence>
<dbReference type="PANTHER" id="PTHR42878">
    <property type="entry name" value="TWO-COMPONENT HISTIDINE KINASE"/>
    <property type="match status" value="1"/>
</dbReference>
<comment type="catalytic activity">
    <reaction evidence="1">
        <text>ATP + protein L-histidine = ADP + protein N-phospho-L-histidine.</text>
        <dbReference type="EC" id="2.7.13.3"/>
    </reaction>
</comment>
<dbReference type="SMART" id="SM00304">
    <property type="entry name" value="HAMP"/>
    <property type="match status" value="1"/>
</dbReference>
<evidence type="ECO:0000313" key="18">
    <source>
        <dbReference type="Proteomes" id="UP000430692"/>
    </source>
</evidence>
<evidence type="ECO:0000256" key="14">
    <source>
        <dbReference type="SAM" id="Phobius"/>
    </source>
</evidence>
<dbReference type="SUPFAM" id="SSF47384">
    <property type="entry name" value="Homodimeric domain of signal transducing histidine kinase"/>
    <property type="match status" value="1"/>
</dbReference>
<feature type="transmembrane region" description="Helical" evidence="14">
    <location>
        <begin position="6"/>
        <end position="29"/>
    </location>
</feature>
<name>A0A6I4VQH9_9BACL</name>
<dbReference type="EMBL" id="WUUL01000001">
    <property type="protein sequence ID" value="MXQ52216.1"/>
    <property type="molecule type" value="Genomic_DNA"/>
</dbReference>
<dbReference type="CDD" id="cd06225">
    <property type="entry name" value="HAMP"/>
    <property type="match status" value="1"/>
</dbReference>
<dbReference type="FunFam" id="1.10.287.130:FF:000001">
    <property type="entry name" value="Two-component sensor histidine kinase"/>
    <property type="match status" value="1"/>
</dbReference>
<dbReference type="SMART" id="SM00388">
    <property type="entry name" value="HisKA"/>
    <property type="match status" value="1"/>
</dbReference>
<keyword evidence="18" id="KW-1185">Reference proteome</keyword>
<dbReference type="Pfam" id="PF00512">
    <property type="entry name" value="HisKA"/>
    <property type="match status" value="1"/>
</dbReference>
<evidence type="ECO:0000256" key="2">
    <source>
        <dbReference type="ARBA" id="ARBA00004651"/>
    </source>
</evidence>
<protein>
    <recommendedName>
        <fullName evidence="3">histidine kinase</fullName>
        <ecNumber evidence="3">2.7.13.3</ecNumber>
    </recommendedName>
</protein>
<keyword evidence="11 14" id="KW-1133">Transmembrane helix</keyword>
<dbReference type="InterPro" id="IPR005467">
    <property type="entry name" value="His_kinase_dom"/>
</dbReference>
<dbReference type="PROSITE" id="PS50885">
    <property type="entry name" value="HAMP"/>
    <property type="match status" value="1"/>
</dbReference>
<sequence length="599" mass="67333">MILRSVVGKLWLTIIILVSLVLILLSLFLNQQVEKTYVQDQQISLSKLADVVQRKLNSSEVDTANYVANTIAIAKQFNTHVVVIDQKGKVLPILSTIEESVPKELVQKANLSHILAGNKTVAVGRIPSTESYLTSPFQKNDVFLVGVPYKKANKIVGAILLYQTKDQLSVADIKHWIFYSALIGIALTTVFAFFLSTRITQPLIQMQKAAEKMALGQFSTRVRVRPHERDEIADLAITFNRMARQLEESINLLSHEKEQLTSILRSMVDGVLTISASGKVIVTNPPAEKLLSLYEFPHSRLLPPPLESAFRQVLEEEQEYQGDITEQGRTWAVVMTPLYARDQVRGAVAVLRDVTDERLLDKFRKDFVANVSHELRTPLAMLQGYSEALLDEIAETPEVRHEIAQVINDESQRMGRLVSQLLDLARMEAGYIDIEPNFINLHTFIQRVCRKFANLAEEQKVTLSSDLQEPIPEVFWDADKVEQILTNLIGNAIRHTPENGNVTVEVYWRDEGVYLDVVDTGTGIPEEDLPFVFERFYKADKARKRNNSSGTGLGLSIVKHLVKAHDGEATVRSKVGEGTTFSVRLPVEVQLEDDEELIG</sequence>
<evidence type="ECO:0000256" key="1">
    <source>
        <dbReference type="ARBA" id="ARBA00000085"/>
    </source>
</evidence>
<dbReference type="Pfam" id="PF02518">
    <property type="entry name" value="HATPase_c"/>
    <property type="match status" value="1"/>
</dbReference>
<evidence type="ECO:0000259" key="15">
    <source>
        <dbReference type="PROSITE" id="PS50109"/>
    </source>
</evidence>
<dbReference type="InterPro" id="IPR050351">
    <property type="entry name" value="BphY/WalK/GraS-like"/>
</dbReference>
<dbReference type="PRINTS" id="PR00344">
    <property type="entry name" value="BCTRLSENSOR"/>
</dbReference>
<reference evidence="17 18" key="1">
    <citation type="submission" date="2019-12" db="EMBL/GenBank/DDBJ databases">
        <title>Whole-genome analyses of novel actinobacteria.</title>
        <authorList>
            <person name="Sahin N."/>
            <person name="Saygin H."/>
        </authorList>
    </citation>
    <scope>NUCLEOTIDE SEQUENCE [LARGE SCALE GENOMIC DNA]</scope>
    <source>
        <strain evidence="17 18">KC615</strain>
    </source>
</reference>
<evidence type="ECO:0000256" key="9">
    <source>
        <dbReference type="ARBA" id="ARBA00022777"/>
    </source>
</evidence>
<dbReference type="GO" id="GO:0030295">
    <property type="term" value="F:protein kinase activator activity"/>
    <property type="evidence" value="ECO:0007669"/>
    <property type="project" value="TreeGrafter"/>
</dbReference>
<keyword evidence="13 14" id="KW-0472">Membrane</keyword>
<dbReference type="Proteomes" id="UP000430692">
    <property type="component" value="Unassembled WGS sequence"/>
</dbReference>
<dbReference type="GO" id="GO:0005524">
    <property type="term" value="F:ATP binding"/>
    <property type="evidence" value="ECO:0007669"/>
    <property type="project" value="UniProtKB-KW"/>
</dbReference>
<dbReference type="InterPro" id="IPR003594">
    <property type="entry name" value="HATPase_dom"/>
</dbReference>
<evidence type="ECO:0000256" key="4">
    <source>
        <dbReference type="ARBA" id="ARBA00022475"/>
    </source>
</evidence>